<sequence>MKLNNSSELFLNIIYDKAGPILQGLWVFKTLDVGCGLKTKVDVEVPQARNDNILTTTENGSNFMKAFVQFGTKADLLPDMPSTSHNVNSGTDDDIASLLAESDIEQILKFISLYNMLASNTNEDDTMENRDLPIQMRYAAHTYNLIASKDVDAALKT</sequence>
<dbReference type="Proteomes" id="UP000299102">
    <property type="component" value="Unassembled WGS sequence"/>
</dbReference>
<organism evidence="1 2">
    <name type="scientific">Eumeta variegata</name>
    <name type="common">Bagworm moth</name>
    <name type="synonym">Eumeta japonica</name>
    <dbReference type="NCBI Taxonomy" id="151549"/>
    <lineage>
        <taxon>Eukaryota</taxon>
        <taxon>Metazoa</taxon>
        <taxon>Ecdysozoa</taxon>
        <taxon>Arthropoda</taxon>
        <taxon>Hexapoda</taxon>
        <taxon>Insecta</taxon>
        <taxon>Pterygota</taxon>
        <taxon>Neoptera</taxon>
        <taxon>Endopterygota</taxon>
        <taxon>Lepidoptera</taxon>
        <taxon>Glossata</taxon>
        <taxon>Ditrysia</taxon>
        <taxon>Tineoidea</taxon>
        <taxon>Psychidae</taxon>
        <taxon>Oiketicinae</taxon>
        <taxon>Eumeta</taxon>
    </lineage>
</organism>
<accession>A0A4C1WMX2</accession>
<evidence type="ECO:0000313" key="1">
    <source>
        <dbReference type="EMBL" id="GBP51477.1"/>
    </source>
</evidence>
<reference evidence="1 2" key="1">
    <citation type="journal article" date="2019" name="Commun. Biol.">
        <title>The bagworm genome reveals a unique fibroin gene that provides high tensile strength.</title>
        <authorList>
            <person name="Kono N."/>
            <person name="Nakamura H."/>
            <person name="Ohtoshi R."/>
            <person name="Tomita M."/>
            <person name="Numata K."/>
            <person name="Arakawa K."/>
        </authorList>
    </citation>
    <scope>NUCLEOTIDE SEQUENCE [LARGE SCALE GENOMIC DNA]</scope>
</reference>
<proteinExistence type="predicted"/>
<protein>
    <submittedName>
        <fullName evidence="1">Uncharacterized protein</fullName>
    </submittedName>
</protein>
<dbReference type="AlphaFoldDB" id="A0A4C1WMX2"/>
<dbReference type="EMBL" id="BGZK01000582">
    <property type="protein sequence ID" value="GBP51477.1"/>
    <property type="molecule type" value="Genomic_DNA"/>
</dbReference>
<name>A0A4C1WMX2_EUMVA</name>
<keyword evidence="2" id="KW-1185">Reference proteome</keyword>
<comment type="caution">
    <text evidence="1">The sequence shown here is derived from an EMBL/GenBank/DDBJ whole genome shotgun (WGS) entry which is preliminary data.</text>
</comment>
<evidence type="ECO:0000313" key="2">
    <source>
        <dbReference type="Proteomes" id="UP000299102"/>
    </source>
</evidence>
<dbReference type="OrthoDB" id="10057873at2759"/>
<gene>
    <name evidence="1" type="ORF">EVAR_44452_1</name>
</gene>